<dbReference type="InterPro" id="IPR042050">
    <property type="entry name" value="BIP_NBD"/>
</dbReference>
<feature type="region of interest" description="Disordered" evidence="23">
    <location>
        <begin position="1410"/>
        <end position="1430"/>
    </location>
</feature>
<dbReference type="InterPro" id="IPR000795">
    <property type="entry name" value="T_Tr_GTP-bd_dom"/>
</dbReference>
<keyword evidence="12" id="KW-0256">Endoplasmic reticulum</keyword>
<dbReference type="FunFam" id="3.30.420.40:FF:000026">
    <property type="entry name" value="Heat shock protein 70"/>
    <property type="match status" value="1"/>
</dbReference>
<dbReference type="Gene3D" id="3.30.30.30">
    <property type="match status" value="1"/>
</dbReference>
<evidence type="ECO:0000256" key="22">
    <source>
        <dbReference type="ARBA" id="ARBA00074866"/>
    </source>
</evidence>
<dbReference type="CDD" id="cd16267">
    <property type="entry name" value="HBS1-like_II"/>
    <property type="match status" value="1"/>
</dbReference>
<dbReference type="InterPro" id="IPR043129">
    <property type="entry name" value="ATPase_NBD"/>
</dbReference>
<evidence type="ECO:0000256" key="21">
    <source>
        <dbReference type="ARBA" id="ARBA00063537"/>
    </source>
</evidence>
<comment type="catalytic activity">
    <reaction evidence="20">
        <text>GTP + H2O = GDP + phosphate + H(+)</text>
        <dbReference type="Rhea" id="RHEA:19669"/>
        <dbReference type="ChEBI" id="CHEBI:15377"/>
        <dbReference type="ChEBI" id="CHEBI:15378"/>
        <dbReference type="ChEBI" id="CHEBI:37565"/>
        <dbReference type="ChEBI" id="CHEBI:43474"/>
        <dbReference type="ChEBI" id="CHEBI:58189"/>
    </reaction>
    <physiologicalReaction direction="left-to-right" evidence="20">
        <dbReference type="Rhea" id="RHEA:19670"/>
    </physiologicalReaction>
</comment>
<dbReference type="CDD" id="cd10241">
    <property type="entry name" value="ASKHA_NBD_HSP70_BiP"/>
    <property type="match status" value="1"/>
</dbReference>
<evidence type="ECO:0000256" key="2">
    <source>
        <dbReference type="ARBA" id="ARBA00004319"/>
    </source>
</evidence>
<dbReference type="GO" id="GO:0005829">
    <property type="term" value="C:cytosol"/>
    <property type="evidence" value="ECO:0007669"/>
    <property type="project" value="GOC"/>
</dbReference>
<evidence type="ECO:0000256" key="3">
    <source>
        <dbReference type="ARBA" id="ARBA00004496"/>
    </source>
</evidence>
<dbReference type="SUPFAM" id="SSF100934">
    <property type="entry name" value="Heat shock protein 70kD (HSP70), C-terminal subdomain"/>
    <property type="match status" value="1"/>
</dbReference>
<evidence type="ECO:0000256" key="23">
    <source>
        <dbReference type="SAM" id="MobiDB-lite"/>
    </source>
</evidence>
<dbReference type="SUPFAM" id="SSF52540">
    <property type="entry name" value="P-loop containing nucleoside triphosphate hydrolases"/>
    <property type="match status" value="1"/>
</dbReference>
<dbReference type="GO" id="GO:0006417">
    <property type="term" value="P:regulation of translation"/>
    <property type="evidence" value="ECO:0007669"/>
    <property type="project" value="UniProtKB-KW"/>
</dbReference>
<evidence type="ECO:0000256" key="11">
    <source>
        <dbReference type="ARBA" id="ARBA00022801"/>
    </source>
</evidence>
<protein>
    <recommendedName>
        <fullName evidence="22">Elongation factor 1 alpha-like protein</fullName>
        <ecNumber evidence="6">3.6.4.10</ecNumber>
    </recommendedName>
    <alternativeName>
        <fullName evidence="7">Endoplasmic reticulum chaperone BiP</fullName>
    </alternativeName>
    <alternativeName>
        <fullName evidence="18">Immunoglobulin heavy chain-binding protein homolog</fullName>
    </alternativeName>
</protein>
<dbReference type="Pfam" id="PF08938">
    <property type="entry name" value="HBS1_N"/>
    <property type="match status" value="1"/>
</dbReference>
<dbReference type="NCBIfam" id="NF001413">
    <property type="entry name" value="PRK00290.1"/>
    <property type="match status" value="1"/>
</dbReference>
<evidence type="ECO:0000259" key="24">
    <source>
        <dbReference type="PROSITE" id="PS51722"/>
    </source>
</evidence>
<dbReference type="GO" id="GO:0006986">
    <property type="term" value="P:response to unfolded protein"/>
    <property type="evidence" value="ECO:0007669"/>
    <property type="project" value="UniProtKB-ARBA"/>
</dbReference>
<dbReference type="Gene3D" id="2.40.30.10">
    <property type="entry name" value="Translation factors"/>
    <property type="match status" value="2"/>
</dbReference>
<evidence type="ECO:0000256" key="6">
    <source>
        <dbReference type="ARBA" id="ARBA00012554"/>
    </source>
</evidence>
<dbReference type="PROSITE" id="PS51722">
    <property type="entry name" value="G_TR_2"/>
    <property type="match status" value="1"/>
</dbReference>
<dbReference type="SUPFAM" id="SSF53067">
    <property type="entry name" value="Actin-like ATPase domain"/>
    <property type="match status" value="2"/>
</dbReference>
<dbReference type="Pfam" id="PF00009">
    <property type="entry name" value="GTP_EFTU"/>
    <property type="match status" value="1"/>
</dbReference>
<dbReference type="Pfam" id="PF03144">
    <property type="entry name" value="GTP_EFTU_D2"/>
    <property type="match status" value="1"/>
</dbReference>
<dbReference type="SUPFAM" id="SSF50465">
    <property type="entry name" value="EF-Tu/eEF-1alpha/eIF2-gamma C-terminal domain"/>
    <property type="match status" value="1"/>
</dbReference>
<dbReference type="InterPro" id="IPR013126">
    <property type="entry name" value="Hsp_70_fam"/>
</dbReference>
<gene>
    <name evidence="25" type="ORF">QBC38DRAFT_505913</name>
</gene>
<evidence type="ECO:0000256" key="14">
    <source>
        <dbReference type="ARBA" id="ARBA00022845"/>
    </source>
</evidence>
<dbReference type="SUPFAM" id="SSF100920">
    <property type="entry name" value="Heat shock protein 70kD (HSP70), peptide-binding domain"/>
    <property type="match status" value="1"/>
</dbReference>
<name>A0AAN7BZQ1_9PEZI</name>
<dbReference type="GO" id="GO:0140662">
    <property type="term" value="F:ATP-dependent protein folding chaperone"/>
    <property type="evidence" value="ECO:0007669"/>
    <property type="project" value="InterPro"/>
</dbReference>
<dbReference type="InterPro" id="IPR031157">
    <property type="entry name" value="G_TR_CS"/>
</dbReference>
<evidence type="ECO:0000256" key="7">
    <source>
        <dbReference type="ARBA" id="ARBA00019933"/>
    </source>
</evidence>
<evidence type="ECO:0000256" key="8">
    <source>
        <dbReference type="ARBA" id="ARBA00022490"/>
    </source>
</evidence>
<organism evidence="25 26">
    <name type="scientific">Podospora fimiseda</name>
    <dbReference type="NCBI Taxonomy" id="252190"/>
    <lineage>
        <taxon>Eukaryota</taxon>
        <taxon>Fungi</taxon>
        <taxon>Dikarya</taxon>
        <taxon>Ascomycota</taxon>
        <taxon>Pezizomycotina</taxon>
        <taxon>Sordariomycetes</taxon>
        <taxon>Sordariomycetidae</taxon>
        <taxon>Sordariales</taxon>
        <taxon>Podosporaceae</taxon>
        <taxon>Podospora</taxon>
    </lineage>
</organism>
<dbReference type="FunFam" id="2.40.30.10:FF:000020">
    <property type="entry name" value="Translation elongation factor EF-1"/>
    <property type="match status" value="1"/>
</dbReference>
<dbReference type="PROSITE" id="PS00301">
    <property type="entry name" value="G_TR_1"/>
    <property type="match status" value="1"/>
</dbReference>
<reference evidence="25" key="1">
    <citation type="journal article" date="2023" name="Mol. Phylogenet. Evol.">
        <title>Genome-scale phylogeny and comparative genomics of the fungal order Sordariales.</title>
        <authorList>
            <person name="Hensen N."/>
            <person name="Bonometti L."/>
            <person name="Westerberg I."/>
            <person name="Brannstrom I.O."/>
            <person name="Guillou S."/>
            <person name="Cros-Aarteil S."/>
            <person name="Calhoun S."/>
            <person name="Haridas S."/>
            <person name="Kuo A."/>
            <person name="Mondo S."/>
            <person name="Pangilinan J."/>
            <person name="Riley R."/>
            <person name="LaButti K."/>
            <person name="Andreopoulos B."/>
            <person name="Lipzen A."/>
            <person name="Chen C."/>
            <person name="Yan M."/>
            <person name="Daum C."/>
            <person name="Ng V."/>
            <person name="Clum A."/>
            <person name="Steindorff A."/>
            <person name="Ohm R.A."/>
            <person name="Martin F."/>
            <person name="Silar P."/>
            <person name="Natvig D.O."/>
            <person name="Lalanne C."/>
            <person name="Gautier V."/>
            <person name="Ament-Velasquez S.L."/>
            <person name="Kruys A."/>
            <person name="Hutchinson M.I."/>
            <person name="Powell A.J."/>
            <person name="Barry K."/>
            <person name="Miller A.N."/>
            <person name="Grigoriev I.V."/>
            <person name="Debuchy R."/>
            <person name="Gladieux P."/>
            <person name="Hiltunen Thoren M."/>
            <person name="Johannesson H."/>
        </authorList>
    </citation>
    <scope>NUCLEOTIDE SEQUENCE</scope>
    <source>
        <strain evidence="25">CBS 990.96</strain>
    </source>
</reference>
<keyword evidence="16" id="KW-0346">Stress response</keyword>
<dbReference type="InterPro" id="IPR029048">
    <property type="entry name" value="HSP70_C_sf"/>
</dbReference>
<keyword evidence="11" id="KW-0378">Hydrolase</keyword>
<comment type="similarity">
    <text evidence="5">Belongs to the heat shock protein 70 family.</text>
</comment>
<keyword evidence="10" id="KW-0547">Nucleotide-binding</keyword>
<comment type="subcellular location">
    <subcellularLocation>
        <location evidence="3">Cytoplasm</location>
    </subcellularLocation>
    <subcellularLocation>
        <location evidence="2">Endoplasmic reticulum lumen</location>
    </subcellularLocation>
</comment>
<dbReference type="Gene3D" id="3.30.420.40">
    <property type="match status" value="2"/>
</dbReference>
<accession>A0AAN7BZQ1</accession>
<dbReference type="FunFam" id="1.20.1270.10:FF:000009">
    <property type="entry name" value="DnaK-type molecular chaperone BiP"/>
    <property type="match status" value="1"/>
</dbReference>
<dbReference type="InterPro" id="IPR009001">
    <property type="entry name" value="Transl_elong_EF1A/Init_IF2_C"/>
</dbReference>
<dbReference type="EC" id="3.6.4.10" evidence="6"/>
<keyword evidence="26" id="KW-1185">Reference proteome</keyword>
<evidence type="ECO:0000313" key="26">
    <source>
        <dbReference type="Proteomes" id="UP001301958"/>
    </source>
</evidence>
<keyword evidence="8" id="KW-0963">Cytoplasm</keyword>
<comment type="similarity">
    <text evidence="4">Belongs to the TRAFAC class translation factor GTPase superfamily. Classic translation factor GTPase family. EF-Tu/EF-1A subfamily.</text>
</comment>
<comment type="subunit">
    <text evidence="21">Component of the Dom34-Hbs1 complex, also named Pelota-HBS1L complex, composed of dom34 and hbs1.</text>
</comment>
<dbReference type="PROSITE" id="PS00297">
    <property type="entry name" value="HSP70_1"/>
    <property type="match status" value="1"/>
</dbReference>
<dbReference type="GO" id="GO:0005524">
    <property type="term" value="F:ATP binding"/>
    <property type="evidence" value="ECO:0007669"/>
    <property type="project" value="UniProtKB-KW"/>
</dbReference>
<keyword evidence="14" id="KW-0810">Translation regulation</keyword>
<reference evidence="25" key="2">
    <citation type="submission" date="2023-05" db="EMBL/GenBank/DDBJ databases">
        <authorList>
            <consortium name="Lawrence Berkeley National Laboratory"/>
            <person name="Steindorff A."/>
            <person name="Hensen N."/>
            <person name="Bonometti L."/>
            <person name="Westerberg I."/>
            <person name="Brannstrom I.O."/>
            <person name="Guillou S."/>
            <person name="Cros-Aarteil S."/>
            <person name="Calhoun S."/>
            <person name="Haridas S."/>
            <person name="Kuo A."/>
            <person name="Mondo S."/>
            <person name="Pangilinan J."/>
            <person name="Riley R."/>
            <person name="Labutti K."/>
            <person name="Andreopoulos B."/>
            <person name="Lipzen A."/>
            <person name="Chen C."/>
            <person name="Yanf M."/>
            <person name="Daum C."/>
            <person name="Ng V."/>
            <person name="Clum A."/>
            <person name="Ohm R."/>
            <person name="Martin F."/>
            <person name="Silar P."/>
            <person name="Natvig D."/>
            <person name="Lalanne C."/>
            <person name="Gautier V."/>
            <person name="Ament-Velasquez S.L."/>
            <person name="Kruys A."/>
            <person name="Hutchinson M.I."/>
            <person name="Powell A.J."/>
            <person name="Barry K."/>
            <person name="Miller A.N."/>
            <person name="Grigoriev I.V."/>
            <person name="Debuchy R."/>
            <person name="Gladieux P."/>
            <person name="Thoren M.H."/>
            <person name="Johannesson H."/>
        </authorList>
    </citation>
    <scope>NUCLEOTIDE SEQUENCE</scope>
    <source>
        <strain evidence="25">CBS 990.96</strain>
    </source>
</reference>
<dbReference type="EMBL" id="MU865287">
    <property type="protein sequence ID" value="KAK4232619.1"/>
    <property type="molecule type" value="Genomic_DNA"/>
</dbReference>
<dbReference type="Pfam" id="PF00012">
    <property type="entry name" value="HSP70"/>
    <property type="match status" value="1"/>
</dbReference>
<keyword evidence="17" id="KW-0342">GTP-binding</keyword>
<evidence type="ECO:0000256" key="4">
    <source>
        <dbReference type="ARBA" id="ARBA00007249"/>
    </source>
</evidence>
<dbReference type="GO" id="GO:0005525">
    <property type="term" value="F:GTP binding"/>
    <property type="evidence" value="ECO:0007669"/>
    <property type="project" value="UniProtKB-KW"/>
</dbReference>
<evidence type="ECO:0000256" key="9">
    <source>
        <dbReference type="ARBA" id="ARBA00022729"/>
    </source>
</evidence>
<dbReference type="Proteomes" id="UP001301958">
    <property type="component" value="Unassembled WGS sequence"/>
</dbReference>
<feature type="compositionally biased region" description="Basic and acidic residues" evidence="23">
    <location>
        <begin position="238"/>
        <end position="248"/>
    </location>
</feature>
<dbReference type="FunFam" id="3.40.50.300:FF:000204">
    <property type="entry name" value="Translation elongation factor Tu"/>
    <property type="match status" value="1"/>
</dbReference>
<dbReference type="SUPFAM" id="SSF50447">
    <property type="entry name" value="Translation proteins"/>
    <property type="match status" value="1"/>
</dbReference>
<dbReference type="GO" id="GO:0002184">
    <property type="term" value="P:cytoplasmic translational termination"/>
    <property type="evidence" value="ECO:0007669"/>
    <property type="project" value="UniProtKB-ARBA"/>
</dbReference>
<dbReference type="CDD" id="cd01883">
    <property type="entry name" value="EF1_alpha"/>
    <property type="match status" value="1"/>
</dbReference>
<feature type="compositionally biased region" description="Basic and acidic residues" evidence="23">
    <location>
        <begin position="176"/>
        <end position="194"/>
    </location>
</feature>
<dbReference type="Gene3D" id="3.40.50.300">
    <property type="entry name" value="P-loop containing nucleotide triphosphate hydrolases"/>
    <property type="match status" value="1"/>
</dbReference>
<evidence type="ECO:0000256" key="5">
    <source>
        <dbReference type="ARBA" id="ARBA00007381"/>
    </source>
</evidence>
<dbReference type="InterPro" id="IPR015033">
    <property type="entry name" value="HBS1-like_N"/>
</dbReference>
<dbReference type="Gene3D" id="2.60.34.10">
    <property type="entry name" value="Substrate Binding Domain Of DNAk, Chain A, domain 1"/>
    <property type="match status" value="1"/>
</dbReference>
<evidence type="ECO:0000256" key="19">
    <source>
        <dbReference type="ARBA" id="ARBA00048056"/>
    </source>
</evidence>
<comment type="caution">
    <text evidence="25">The sequence shown here is derived from an EMBL/GenBank/DDBJ whole genome shotgun (WGS) entry which is preliminary data.</text>
</comment>
<dbReference type="FunFam" id="3.30.30.30:FF:000001">
    <property type="entry name" value="heat shock 70 kDa protein-like"/>
    <property type="match status" value="1"/>
</dbReference>
<keyword evidence="15" id="KW-0648">Protein biosynthesis</keyword>
<comment type="catalytic activity">
    <reaction evidence="19">
        <text>ATP + H2O = ADP + phosphate + H(+)</text>
        <dbReference type="Rhea" id="RHEA:13065"/>
        <dbReference type="ChEBI" id="CHEBI:15377"/>
        <dbReference type="ChEBI" id="CHEBI:15378"/>
        <dbReference type="ChEBI" id="CHEBI:30616"/>
        <dbReference type="ChEBI" id="CHEBI:43474"/>
        <dbReference type="ChEBI" id="CHEBI:456216"/>
        <dbReference type="EC" id="3.6.4.10"/>
    </reaction>
</comment>
<dbReference type="Gene3D" id="1.20.1270.10">
    <property type="match status" value="1"/>
</dbReference>
<evidence type="ECO:0000256" key="20">
    <source>
        <dbReference type="ARBA" id="ARBA00049117"/>
    </source>
</evidence>
<dbReference type="Gene3D" id="3.90.640.10">
    <property type="entry name" value="Actin, Chain A, domain 4"/>
    <property type="match status" value="1"/>
</dbReference>
<proteinExistence type="inferred from homology"/>
<evidence type="ECO:0000256" key="12">
    <source>
        <dbReference type="ARBA" id="ARBA00022824"/>
    </source>
</evidence>
<dbReference type="InterPro" id="IPR018181">
    <property type="entry name" value="Heat_shock_70_CS"/>
</dbReference>
<evidence type="ECO:0000256" key="18">
    <source>
        <dbReference type="ARBA" id="ARBA00031728"/>
    </source>
</evidence>
<evidence type="ECO:0000256" key="16">
    <source>
        <dbReference type="ARBA" id="ARBA00023016"/>
    </source>
</evidence>
<dbReference type="GO" id="GO:1990533">
    <property type="term" value="C:Dom34-Hbs1 complex"/>
    <property type="evidence" value="ECO:0007669"/>
    <property type="project" value="UniProtKB-ARBA"/>
</dbReference>
<comment type="function">
    <text evidence="1">Probably plays a role in facilitating the assembly of multimeric protein complexes inside the ER. Is required for secretory polypeptide translocation. May physically associate with SEC63 protein in the endoplasmic reticulum and this interaction may be regulated by ATP hydrolysis.</text>
</comment>
<dbReference type="InterPro" id="IPR027417">
    <property type="entry name" value="P-loop_NTPase"/>
</dbReference>
<dbReference type="PRINTS" id="PR00301">
    <property type="entry name" value="HEATSHOCK70"/>
</dbReference>
<feature type="domain" description="Tr-type G" evidence="24">
    <location>
        <begin position="365"/>
        <end position="586"/>
    </location>
</feature>
<evidence type="ECO:0000256" key="1">
    <source>
        <dbReference type="ARBA" id="ARBA00002226"/>
    </source>
</evidence>
<dbReference type="InterPro" id="IPR029047">
    <property type="entry name" value="HSP70_peptide-bd_sf"/>
</dbReference>
<evidence type="ECO:0000256" key="17">
    <source>
        <dbReference type="ARBA" id="ARBA00023134"/>
    </source>
</evidence>
<evidence type="ECO:0000256" key="10">
    <source>
        <dbReference type="ARBA" id="ARBA00022741"/>
    </source>
</evidence>
<evidence type="ECO:0000256" key="13">
    <source>
        <dbReference type="ARBA" id="ARBA00022840"/>
    </source>
</evidence>
<dbReference type="PROSITE" id="PS00329">
    <property type="entry name" value="HSP70_2"/>
    <property type="match status" value="1"/>
</dbReference>
<evidence type="ECO:0000256" key="15">
    <source>
        <dbReference type="ARBA" id="ARBA00022917"/>
    </source>
</evidence>
<dbReference type="PROSITE" id="PS01036">
    <property type="entry name" value="HSP70_3"/>
    <property type="match status" value="1"/>
</dbReference>
<dbReference type="GO" id="GO:0005788">
    <property type="term" value="C:endoplasmic reticulum lumen"/>
    <property type="evidence" value="ECO:0007669"/>
    <property type="project" value="UniProtKB-SubCell"/>
</dbReference>
<dbReference type="InterPro" id="IPR004161">
    <property type="entry name" value="EFTu-like_2"/>
</dbReference>
<dbReference type="GO" id="GO:0003924">
    <property type="term" value="F:GTPase activity"/>
    <property type="evidence" value="ECO:0007669"/>
    <property type="project" value="InterPro"/>
</dbReference>
<feature type="region of interest" description="Disordered" evidence="23">
    <location>
        <begin position="176"/>
        <end position="248"/>
    </location>
</feature>
<evidence type="ECO:0000313" key="25">
    <source>
        <dbReference type="EMBL" id="KAK4232619.1"/>
    </source>
</evidence>
<dbReference type="InterPro" id="IPR009000">
    <property type="entry name" value="Transl_B-barrel_sf"/>
</dbReference>
<dbReference type="FunFam" id="2.60.34.10:FF:000002">
    <property type="entry name" value="Heat shock 70 kDa"/>
    <property type="match status" value="1"/>
</dbReference>
<dbReference type="FunFam" id="3.90.640.10:FF:000153">
    <property type="entry name" value="Endoplasmic reticulum chaperone BiP"/>
    <property type="match status" value="1"/>
</dbReference>
<sequence>MDYEAELAYDEDYDEDEEELSAEDKALMAQGIADVTAALGTEASKVSQTQIEEALWHYYYDVDKSVTYLVSKFISPPAPKAPKPKPVIQQPNGLSYRAEGHLGFGGGGGLLSTVNPQIEEDLSHYFKDMPWGNIPKHREAIFIAPITPKGGLLGGSGAAPKMSKLQALAAARKKKLSQEKSASEEQVEDTRAQMKDLSVSDDQATGKENVALAGGFSKRLKTSSSTAQGRQPIVQSEPRSEPISKPIKRSEVLENQQSATVDHAQPSAFAQILFGASSKTHTQQRENLVTLPLAPSVLQAFSKPSPDDIVLAAQAKAAKTKKPKPSSSGTDEVAADLKELKVDDAPLPKSRGLDVLAEFEKSKPKKNASFVVVGHVDAGKSTMMGRLLLDLKVVDERTVERLRKEAHSIGKASFALAWVLDQRSEERSRGVTIDIATNRFETDTTAFTILDAPGHRDFIPNMIAGASQADFAILVIDSSKGAFESGLKGQTKEHSLLIRSMGVSRVIVAINKLDTVGWSKVRFDEIKNQVSGFLSNTGFQLQNIAFVPVSGLNGDNLVSRSEDPAASWYTGGTLIEELEKSEPNARALAKPLRLTISEVFKSQQSQVTVSGRLDAGSLQTGDALIVQPSSEKAYVKSLIVDDAPADWAVAGQNAVIALSHIDPIHVRVGDIICHPANPVPKDNKFTMKALAFDFLMPMQVDVHRGRLHAPGRITAMPALLNKVTGSVTKKNPKLIKPGMVARITVELESVVPLETGQRVVLRSGAFDMARSRKWALGLGLMGFFGMMLGTGIQQVKADDAQDYGTVIGIDLGTTYSCVGVMQKGKVEILVNDQGNRITPSYVAFTDEERLVGDAAKNQAAANPFNTIYDIKRLVGRKMSEKEVQTDIKHFPFKVISKDDKPNVQVTVNGEKKTFSPEEVSAMVLGKMKETAEAYLGKKVTHAVVTVPAYFNDNQRQATKDAGLIAGLNVLRIVNEPTAAAIAYGLDKTGEGERQIIVYDLGGGTFDVSLLSIDQGVFEVLATAGDTHLGGEDFDQRTINHFAKTFNKKHGVDVTKDAKAMGKLKREAEKAKRTLSSQMSTRIEIESLFDGKDFSETLTRAKFEELNIDLFRKTLDPVKQVLKDAKVAKSEVDDIVLVGGSTRIPKIQSLIEEFFGGKKASKGINPDEAVAFGAAVQAGVLSGEEGTEELVLMDVNPLTLGIETTGGVMTKLIGRNTPIPTRKSQIFSTAADNQPVVLIQVYEGERSLTKDNNLLGKFELTGIPPAPRGVPQIEVSFELDANGILKVSAHDKGTGKGESITITNDKGRLTQEEIDRMVAEAEKYAEEDKATRERIEARNGLENYAFSLKNQVNDEEGLGKKISEDDKETILDAVKEAQDWLEENAATASTEDFEEQKEKLSNVAYPITSKLYSGAGGAGGDDDEPAGHDEL</sequence>
<dbReference type="PANTHER" id="PTHR19375">
    <property type="entry name" value="HEAT SHOCK PROTEIN 70KDA"/>
    <property type="match status" value="1"/>
</dbReference>
<keyword evidence="9" id="KW-0732">Signal</keyword>
<keyword evidence="13" id="KW-0067">ATP-binding</keyword>